<sequence>MDIPLYSSTIMRREMDAVLTCMVSEKIGPGEINRKLSQTAREIFGADAALPLRSGSVALRYVLQALDLPPGSGVILSALSPAWHYKCLLQMGYTPVLADPDPETAQLTPESVRDAAVRGGKVLLLFDALGYLPDVRGILELNLPVIEDISQSAGAYYGAEESSSASAPAGGDTASPAAASAAPAPEIPASAYAAGSGALFSILGLEERDLLTAGGGAILLAPKRREGIIVRRMFEEAPVPDVLSDMNSALALVQLKEMQHNHGKRAAIHSVFLQALLQARAARHKTLAQTGGGVPSFYSFPVALASSANDARQYAAKQGIRTGAAFADSVAALLGDGLEGCRNARSLLLRCLLFPLYPRLGSKNVEKIAKVLRSLP</sequence>
<dbReference type="Gene3D" id="3.40.640.10">
    <property type="entry name" value="Type I PLP-dependent aspartate aminotransferase-like (Major domain)"/>
    <property type="match status" value="1"/>
</dbReference>
<dbReference type="InterPro" id="IPR015422">
    <property type="entry name" value="PyrdxlP-dep_Trfase_small"/>
</dbReference>
<dbReference type="GO" id="GO:0030170">
    <property type="term" value="F:pyridoxal phosphate binding"/>
    <property type="evidence" value="ECO:0007669"/>
    <property type="project" value="TreeGrafter"/>
</dbReference>
<dbReference type="AlphaFoldDB" id="A0A9D9ELU5"/>
<name>A0A9D9ELU5_9SPIR</name>
<reference evidence="3" key="2">
    <citation type="journal article" date="2021" name="PeerJ">
        <title>Extensive microbial diversity within the chicken gut microbiome revealed by metagenomics and culture.</title>
        <authorList>
            <person name="Gilroy R."/>
            <person name="Ravi A."/>
            <person name="Getino M."/>
            <person name="Pursley I."/>
            <person name="Horton D.L."/>
            <person name="Alikhan N.F."/>
            <person name="Baker D."/>
            <person name="Gharbi K."/>
            <person name="Hall N."/>
            <person name="Watson M."/>
            <person name="Adriaenssens E.M."/>
            <person name="Foster-Nyarko E."/>
            <person name="Jarju S."/>
            <person name="Secka A."/>
            <person name="Antonio M."/>
            <person name="Oren A."/>
            <person name="Chaudhuri R.R."/>
            <person name="La Ragione R."/>
            <person name="Hildebrand F."/>
            <person name="Pallen M.J."/>
        </authorList>
    </citation>
    <scope>NUCLEOTIDE SEQUENCE</scope>
    <source>
        <strain evidence="3">B3-4054</strain>
    </source>
</reference>
<evidence type="ECO:0000313" key="4">
    <source>
        <dbReference type="Proteomes" id="UP000823616"/>
    </source>
</evidence>
<dbReference type="GO" id="GO:0008483">
    <property type="term" value="F:transaminase activity"/>
    <property type="evidence" value="ECO:0007669"/>
    <property type="project" value="UniProtKB-KW"/>
</dbReference>
<dbReference type="Gene3D" id="3.90.1150.10">
    <property type="entry name" value="Aspartate Aminotransferase, domain 1"/>
    <property type="match status" value="1"/>
</dbReference>
<dbReference type="InterPro" id="IPR015424">
    <property type="entry name" value="PyrdxlP-dep_Trfase"/>
</dbReference>
<accession>A0A9D9ELU5</accession>
<dbReference type="EMBL" id="JADIMS010000004">
    <property type="protein sequence ID" value="MBO8449527.1"/>
    <property type="molecule type" value="Genomic_DNA"/>
</dbReference>
<reference evidence="3" key="1">
    <citation type="submission" date="2020-10" db="EMBL/GenBank/DDBJ databases">
        <authorList>
            <person name="Gilroy R."/>
        </authorList>
    </citation>
    <scope>NUCLEOTIDE SEQUENCE</scope>
    <source>
        <strain evidence="3">B3-4054</strain>
    </source>
</reference>
<organism evidence="3 4">
    <name type="scientific">Candidatus Avitreponema avistercoris</name>
    <dbReference type="NCBI Taxonomy" id="2840705"/>
    <lineage>
        <taxon>Bacteria</taxon>
        <taxon>Pseudomonadati</taxon>
        <taxon>Spirochaetota</taxon>
        <taxon>Spirochaetia</taxon>
        <taxon>Spirochaetales</taxon>
        <taxon>Candidatus Avitreponema</taxon>
    </lineage>
</organism>
<dbReference type="PANTHER" id="PTHR30244:SF34">
    <property type="entry name" value="DTDP-4-AMINO-4,6-DIDEOXYGALACTOSE TRANSAMINASE"/>
    <property type="match status" value="1"/>
</dbReference>
<dbReference type="SUPFAM" id="SSF53383">
    <property type="entry name" value="PLP-dependent transferases"/>
    <property type="match status" value="1"/>
</dbReference>
<dbReference type="PANTHER" id="PTHR30244">
    <property type="entry name" value="TRANSAMINASE"/>
    <property type="match status" value="1"/>
</dbReference>
<evidence type="ECO:0000256" key="2">
    <source>
        <dbReference type="RuleBase" id="RU004508"/>
    </source>
</evidence>
<dbReference type="Proteomes" id="UP000823616">
    <property type="component" value="Unassembled WGS sequence"/>
</dbReference>
<keyword evidence="3" id="KW-0032">Aminotransferase</keyword>
<keyword evidence="3" id="KW-0808">Transferase</keyword>
<evidence type="ECO:0000313" key="3">
    <source>
        <dbReference type="EMBL" id="MBO8449527.1"/>
    </source>
</evidence>
<comment type="caution">
    <text evidence="3">The sequence shown here is derived from an EMBL/GenBank/DDBJ whole genome shotgun (WGS) entry which is preliminary data.</text>
</comment>
<comment type="similarity">
    <text evidence="1 2">Belongs to the DegT/DnrJ/EryC1 family.</text>
</comment>
<keyword evidence="2" id="KW-0663">Pyridoxal phosphate</keyword>
<evidence type="ECO:0000256" key="1">
    <source>
        <dbReference type="ARBA" id="ARBA00037999"/>
    </source>
</evidence>
<dbReference type="GO" id="GO:0000271">
    <property type="term" value="P:polysaccharide biosynthetic process"/>
    <property type="evidence" value="ECO:0007669"/>
    <property type="project" value="TreeGrafter"/>
</dbReference>
<dbReference type="Pfam" id="PF01041">
    <property type="entry name" value="DegT_DnrJ_EryC1"/>
    <property type="match status" value="2"/>
</dbReference>
<protein>
    <submittedName>
        <fullName evidence="3">DegT/DnrJ/EryC1/StrS aminotransferase family protein</fullName>
    </submittedName>
</protein>
<proteinExistence type="inferred from homology"/>
<dbReference type="InterPro" id="IPR000653">
    <property type="entry name" value="DegT/StrS_aminotransferase"/>
</dbReference>
<gene>
    <name evidence="3" type="ORF">IAA96_00255</name>
</gene>
<dbReference type="InterPro" id="IPR015421">
    <property type="entry name" value="PyrdxlP-dep_Trfase_major"/>
</dbReference>